<evidence type="ECO:0000256" key="1">
    <source>
        <dbReference type="ARBA" id="ARBA00004141"/>
    </source>
</evidence>
<evidence type="ECO:0000256" key="7">
    <source>
        <dbReference type="SAM" id="MobiDB-lite"/>
    </source>
</evidence>
<dbReference type="CDD" id="cd17318">
    <property type="entry name" value="MFS_SLC17"/>
    <property type="match status" value="1"/>
</dbReference>
<feature type="transmembrane region" description="Helical" evidence="8">
    <location>
        <begin position="312"/>
        <end position="329"/>
    </location>
</feature>
<evidence type="ECO:0000256" key="4">
    <source>
        <dbReference type="ARBA" id="ARBA00022847"/>
    </source>
</evidence>
<dbReference type="InParanoid" id="A0A7E5W5P3"/>
<evidence type="ECO:0000256" key="8">
    <source>
        <dbReference type="SAM" id="Phobius"/>
    </source>
</evidence>
<comment type="subcellular location">
    <subcellularLocation>
        <location evidence="1">Membrane</location>
        <topology evidence="1">Multi-pass membrane protein</topology>
    </subcellularLocation>
</comment>
<dbReference type="SUPFAM" id="SSF103473">
    <property type="entry name" value="MFS general substrate transporter"/>
    <property type="match status" value="1"/>
</dbReference>
<dbReference type="Gene3D" id="1.20.1250.20">
    <property type="entry name" value="MFS general substrate transporter like domains"/>
    <property type="match status" value="2"/>
</dbReference>
<accession>A0A7E5W5P3</accession>
<feature type="transmembrane region" description="Helical" evidence="8">
    <location>
        <begin position="268"/>
        <end position="292"/>
    </location>
</feature>
<dbReference type="GeneID" id="113499492"/>
<dbReference type="Pfam" id="PF07690">
    <property type="entry name" value="MFS_1"/>
    <property type="match status" value="1"/>
</dbReference>
<dbReference type="Proteomes" id="UP000322000">
    <property type="component" value="Chromosome 1"/>
</dbReference>
<feature type="transmembrane region" description="Helical" evidence="8">
    <location>
        <begin position="116"/>
        <end position="135"/>
    </location>
</feature>
<proteinExistence type="predicted"/>
<dbReference type="AlphaFoldDB" id="A0A7E5W5P3"/>
<dbReference type="FunCoup" id="A0A7E5W5P3">
    <property type="interactions" value="11"/>
</dbReference>
<keyword evidence="4" id="KW-0769">Symport</keyword>
<evidence type="ECO:0000256" key="3">
    <source>
        <dbReference type="ARBA" id="ARBA00022692"/>
    </source>
</evidence>
<keyword evidence="10" id="KW-1185">Reference proteome</keyword>
<feature type="transmembrane region" description="Helical" evidence="8">
    <location>
        <begin position="210"/>
        <end position="230"/>
    </location>
</feature>
<name>A0A7E5W5P3_TRINI</name>
<keyword evidence="2" id="KW-0813">Transport</keyword>
<feature type="transmembrane region" description="Helical" evidence="8">
    <location>
        <begin position="377"/>
        <end position="396"/>
    </location>
</feature>
<dbReference type="GO" id="GO:0015293">
    <property type="term" value="F:symporter activity"/>
    <property type="evidence" value="ECO:0007669"/>
    <property type="project" value="UniProtKB-KW"/>
</dbReference>
<dbReference type="RefSeq" id="XP_026735802.1">
    <property type="nucleotide sequence ID" value="XM_026880001.1"/>
</dbReference>
<feature type="transmembrane region" description="Helical" evidence="8">
    <location>
        <begin position="408"/>
        <end position="432"/>
    </location>
</feature>
<dbReference type="GO" id="GO:0006820">
    <property type="term" value="P:monoatomic anion transport"/>
    <property type="evidence" value="ECO:0007669"/>
    <property type="project" value="TreeGrafter"/>
</dbReference>
<keyword evidence="6 8" id="KW-0472">Membrane</keyword>
<evidence type="ECO:0000313" key="10">
    <source>
        <dbReference type="Proteomes" id="UP000322000"/>
    </source>
</evidence>
<gene>
    <name evidence="11" type="primary">LOC113499492</name>
</gene>
<dbReference type="InterPro" id="IPR020846">
    <property type="entry name" value="MFS_dom"/>
</dbReference>
<evidence type="ECO:0000256" key="6">
    <source>
        <dbReference type="ARBA" id="ARBA00023136"/>
    </source>
</evidence>
<reference evidence="11" key="1">
    <citation type="submission" date="2025-08" db="UniProtKB">
        <authorList>
            <consortium name="RefSeq"/>
        </authorList>
    </citation>
    <scope>IDENTIFICATION</scope>
</reference>
<feature type="region of interest" description="Disordered" evidence="7">
    <location>
        <begin position="471"/>
        <end position="500"/>
    </location>
</feature>
<evidence type="ECO:0000256" key="2">
    <source>
        <dbReference type="ARBA" id="ARBA00022448"/>
    </source>
</evidence>
<dbReference type="FunFam" id="1.20.1250.20:FF:000003">
    <property type="entry name" value="Solute carrier family 17 member 3"/>
    <property type="match status" value="1"/>
</dbReference>
<dbReference type="InterPro" id="IPR011701">
    <property type="entry name" value="MFS"/>
</dbReference>
<sequence length="500" mass="54425">METQRQRKLPPARYVLAILGCMGFATIYGLRVNLSVALVGMLNHTALLQIEAAEAGKKKAGAEIMAMLSAEASSKPNVEDGPFVWSSQIQGLVLSCYFWGYLVAQIPGGRLAELYSAKWVMFGAVFINAVCTILTPVMCKIHYVGVIIMRVLEGLGGGTAFPAMHCMLSKWAPPAERSFISAVTYAGTSLGTVISTLSAGMIIASFGWEMVFYSMGGASLIWCVMWVMLVQDTPQRQKYITEEERTMIITSLQNTDESKEKPKVPWRAVVTSSAFLAILVAHVCNNFGWYMLLIELPFYMNQVLKFNIKENAVAVSLPYLTLWIFSMFISKLLDHLRSLSYLTMTSARKIATLIASVVPGSCLLVLCFIAHRGVAVALMALAVTCNGAIFSGFLSNHIDIAPNFAGTLMALTNTVGTVPGVIVPLLVGYITHGNQTLAAWRIVFLIAVALYVLEIVVYTWFASGEVQPWNVGSQPSNKQPAAPPAPKAEDPKKGLTIKNS</sequence>
<dbReference type="KEGG" id="tnl:113499492"/>
<keyword evidence="3 8" id="KW-0812">Transmembrane</keyword>
<dbReference type="PANTHER" id="PTHR11662:SF457">
    <property type="entry name" value="MAJOR FACILITATOR SUPERFAMILY TRANSPORTER 3"/>
    <property type="match status" value="1"/>
</dbReference>
<feature type="transmembrane region" description="Helical" evidence="8">
    <location>
        <begin position="350"/>
        <end position="371"/>
    </location>
</feature>
<feature type="transmembrane region" description="Helical" evidence="8">
    <location>
        <begin position="182"/>
        <end position="204"/>
    </location>
</feature>
<keyword evidence="5 8" id="KW-1133">Transmembrane helix</keyword>
<organism evidence="10 11">
    <name type="scientific">Trichoplusia ni</name>
    <name type="common">Cabbage looper</name>
    <dbReference type="NCBI Taxonomy" id="7111"/>
    <lineage>
        <taxon>Eukaryota</taxon>
        <taxon>Metazoa</taxon>
        <taxon>Ecdysozoa</taxon>
        <taxon>Arthropoda</taxon>
        <taxon>Hexapoda</taxon>
        <taxon>Insecta</taxon>
        <taxon>Pterygota</taxon>
        <taxon>Neoptera</taxon>
        <taxon>Endopterygota</taxon>
        <taxon>Lepidoptera</taxon>
        <taxon>Glossata</taxon>
        <taxon>Ditrysia</taxon>
        <taxon>Noctuoidea</taxon>
        <taxon>Noctuidae</taxon>
        <taxon>Plusiinae</taxon>
        <taxon>Trichoplusia</taxon>
    </lineage>
</organism>
<feature type="transmembrane region" description="Helical" evidence="8">
    <location>
        <begin position="438"/>
        <end position="461"/>
    </location>
</feature>
<dbReference type="InterPro" id="IPR050382">
    <property type="entry name" value="MFS_Na/Anion_cotransporter"/>
</dbReference>
<evidence type="ECO:0000256" key="5">
    <source>
        <dbReference type="ARBA" id="ARBA00022989"/>
    </source>
</evidence>
<dbReference type="CTD" id="33292"/>
<evidence type="ECO:0000259" key="9">
    <source>
        <dbReference type="PROSITE" id="PS50850"/>
    </source>
</evidence>
<feature type="domain" description="Major facilitator superfamily (MFS) profile" evidence="9">
    <location>
        <begin position="32"/>
        <end position="466"/>
    </location>
</feature>
<dbReference type="PANTHER" id="PTHR11662">
    <property type="entry name" value="SOLUTE CARRIER FAMILY 17"/>
    <property type="match status" value="1"/>
</dbReference>
<dbReference type="GO" id="GO:0016020">
    <property type="term" value="C:membrane"/>
    <property type="evidence" value="ECO:0007669"/>
    <property type="project" value="UniProtKB-SubCell"/>
</dbReference>
<dbReference type="OrthoDB" id="2985014at2759"/>
<feature type="transmembrane region" description="Helical" evidence="8">
    <location>
        <begin position="12"/>
        <end position="30"/>
    </location>
</feature>
<protein>
    <submittedName>
        <fullName evidence="11">Sialin</fullName>
    </submittedName>
</protein>
<dbReference type="InterPro" id="IPR036259">
    <property type="entry name" value="MFS_trans_sf"/>
</dbReference>
<feature type="transmembrane region" description="Helical" evidence="8">
    <location>
        <begin position="83"/>
        <end position="104"/>
    </location>
</feature>
<dbReference type="PROSITE" id="PS50850">
    <property type="entry name" value="MFS"/>
    <property type="match status" value="1"/>
</dbReference>
<evidence type="ECO:0000313" key="11">
    <source>
        <dbReference type="RefSeq" id="XP_026735802.1"/>
    </source>
</evidence>